<accession>A0A9P7C0G2</accession>
<name>A0A9P7C0G2_RHIOR</name>
<dbReference type="Proteomes" id="UP000717996">
    <property type="component" value="Unassembled WGS sequence"/>
</dbReference>
<comment type="caution">
    <text evidence="2">The sequence shown here is derived from an EMBL/GenBank/DDBJ whole genome shotgun (WGS) entry which is preliminary data.</text>
</comment>
<evidence type="ECO:0000313" key="3">
    <source>
        <dbReference type="Proteomes" id="UP000717996"/>
    </source>
</evidence>
<protein>
    <recommendedName>
        <fullName evidence="1">Tc1-like transposase DDE domain-containing protein</fullName>
    </recommendedName>
</protein>
<evidence type="ECO:0000313" key="2">
    <source>
        <dbReference type="EMBL" id="KAG1531032.1"/>
    </source>
</evidence>
<gene>
    <name evidence="2" type="ORF">G6F51_013651</name>
</gene>
<dbReference type="InterPro" id="IPR038717">
    <property type="entry name" value="Tc1-like_DDE_dom"/>
</dbReference>
<dbReference type="EMBL" id="JAANIT010005973">
    <property type="protein sequence ID" value="KAG1531032.1"/>
    <property type="molecule type" value="Genomic_DNA"/>
</dbReference>
<evidence type="ECO:0000259" key="1">
    <source>
        <dbReference type="Pfam" id="PF13358"/>
    </source>
</evidence>
<dbReference type="Gene3D" id="3.30.420.10">
    <property type="entry name" value="Ribonuclease H-like superfamily/Ribonuclease H"/>
    <property type="match status" value="1"/>
</dbReference>
<reference evidence="2" key="1">
    <citation type="journal article" date="2020" name="Microb. Genom.">
        <title>Genetic diversity of clinical and environmental Mucorales isolates obtained from an investigation of mucormycosis cases among solid organ transplant recipients.</title>
        <authorList>
            <person name="Nguyen M.H."/>
            <person name="Kaul D."/>
            <person name="Muto C."/>
            <person name="Cheng S.J."/>
            <person name="Richter R.A."/>
            <person name="Bruno V.M."/>
            <person name="Liu G."/>
            <person name="Beyhan S."/>
            <person name="Sundermann A.J."/>
            <person name="Mounaud S."/>
            <person name="Pasculle A.W."/>
            <person name="Nierman W.C."/>
            <person name="Driscoll E."/>
            <person name="Cumbie R."/>
            <person name="Clancy C.J."/>
            <person name="Dupont C.L."/>
        </authorList>
    </citation>
    <scope>NUCLEOTIDE SEQUENCE</scope>
    <source>
        <strain evidence="2">GL16</strain>
    </source>
</reference>
<dbReference type="Pfam" id="PF13358">
    <property type="entry name" value="DDE_3"/>
    <property type="match status" value="1"/>
</dbReference>
<sequence>MSYRSAINTLVSMGFHARRKKKQPLLTNNHRKQRLAWAKKYQSWSIQQWHQVVFSDETKINMWGSDGCRYYWTQPGDVLRPHHMYLSVKHGGGKLIMWGCITSEGPGYACQVYDGTMDSLVYQHILGTTYMETLKYYGMNKRTIYLQQDNDPKHKSKSTISWLQQNKVRYINDWPPNSPDLNPIEHVWHLLKRRLCLYERKARNIDEL</sequence>
<dbReference type="PANTHER" id="PTHR23022:SF134">
    <property type="entry name" value="TRANSPOSABLE ELEMENT TC1 TRANSPOSASE"/>
    <property type="match status" value="1"/>
</dbReference>
<dbReference type="InterPro" id="IPR036397">
    <property type="entry name" value="RNaseH_sf"/>
</dbReference>
<organism evidence="2 3">
    <name type="scientific">Rhizopus oryzae</name>
    <name type="common">Mucormycosis agent</name>
    <name type="synonym">Rhizopus arrhizus var. delemar</name>
    <dbReference type="NCBI Taxonomy" id="64495"/>
    <lineage>
        <taxon>Eukaryota</taxon>
        <taxon>Fungi</taxon>
        <taxon>Fungi incertae sedis</taxon>
        <taxon>Mucoromycota</taxon>
        <taxon>Mucoromycotina</taxon>
        <taxon>Mucoromycetes</taxon>
        <taxon>Mucorales</taxon>
        <taxon>Mucorineae</taxon>
        <taxon>Rhizopodaceae</taxon>
        <taxon>Rhizopus</taxon>
    </lineage>
</organism>
<dbReference type="PANTHER" id="PTHR23022">
    <property type="entry name" value="TRANSPOSABLE ELEMENT-RELATED"/>
    <property type="match status" value="1"/>
</dbReference>
<feature type="domain" description="Tc1-like transposase DDE" evidence="1">
    <location>
        <begin position="51"/>
        <end position="208"/>
    </location>
</feature>
<dbReference type="InterPro" id="IPR052338">
    <property type="entry name" value="Transposase_5"/>
</dbReference>
<dbReference type="AlphaFoldDB" id="A0A9P7C0G2"/>
<dbReference type="GO" id="GO:0003676">
    <property type="term" value="F:nucleic acid binding"/>
    <property type="evidence" value="ECO:0007669"/>
    <property type="project" value="InterPro"/>
</dbReference>
<proteinExistence type="predicted"/>